<keyword evidence="1" id="KW-0548">Nucleotidyltransferase</keyword>
<gene>
    <name evidence="1" type="ORF">STAS_05909</name>
</gene>
<evidence type="ECO:0000313" key="2">
    <source>
        <dbReference type="Proteomes" id="UP000325081"/>
    </source>
</evidence>
<accession>A0A5A7PAV3</accession>
<keyword evidence="2" id="KW-1185">Reference proteome</keyword>
<protein>
    <submittedName>
        <fullName evidence="1">Mannose-1-phosphateguanylyltransferase/mannose-6-phosphate isomerase PslB</fullName>
    </submittedName>
</protein>
<dbReference type="EMBL" id="BKCP01004294">
    <property type="protein sequence ID" value="GER30005.1"/>
    <property type="molecule type" value="Genomic_DNA"/>
</dbReference>
<organism evidence="1 2">
    <name type="scientific">Striga asiatica</name>
    <name type="common">Asiatic witchweed</name>
    <name type="synonym">Buchnera asiatica</name>
    <dbReference type="NCBI Taxonomy" id="4170"/>
    <lineage>
        <taxon>Eukaryota</taxon>
        <taxon>Viridiplantae</taxon>
        <taxon>Streptophyta</taxon>
        <taxon>Embryophyta</taxon>
        <taxon>Tracheophyta</taxon>
        <taxon>Spermatophyta</taxon>
        <taxon>Magnoliopsida</taxon>
        <taxon>eudicotyledons</taxon>
        <taxon>Gunneridae</taxon>
        <taxon>Pentapetalae</taxon>
        <taxon>asterids</taxon>
        <taxon>lamiids</taxon>
        <taxon>Lamiales</taxon>
        <taxon>Orobanchaceae</taxon>
        <taxon>Buchnereae</taxon>
        <taxon>Striga</taxon>
    </lineage>
</organism>
<comment type="caution">
    <text evidence="1">The sequence shown here is derived from an EMBL/GenBank/DDBJ whole genome shotgun (WGS) entry which is preliminary data.</text>
</comment>
<name>A0A5A7PAV3_STRAF</name>
<proteinExistence type="predicted"/>
<dbReference type="AlphaFoldDB" id="A0A5A7PAV3"/>
<keyword evidence="1" id="KW-0413">Isomerase</keyword>
<dbReference type="Proteomes" id="UP000325081">
    <property type="component" value="Unassembled WGS sequence"/>
</dbReference>
<dbReference type="GO" id="GO:0016779">
    <property type="term" value="F:nucleotidyltransferase activity"/>
    <property type="evidence" value="ECO:0007669"/>
    <property type="project" value="UniProtKB-KW"/>
</dbReference>
<reference evidence="2" key="1">
    <citation type="journal article" date="2019" name="Curr. Biol.">
        <title>Genome Sequence of Striga asiatica Provides Insight into the Evolution of Plant Parasitism.</title>
        <authorList>
            <person name="Yoshida S."/>
            <person name="Kim S."/>
            <person name="Wafula E.K."/>
            <person name="Tanskanen J."/>
            <person name="Kim Y.M."/>
            <person name="Honaas L."/>
            <person name="Yang Z."/>
            <person name="Spallek T."/>
            <person name="Conn C.E."/>
            <person name="Ichihashi Y."/>
            <person name="Cheong K."/>
            <person name="Cui S."/>
            <person name="Der J.P."/>
            <person name="Gundlach H."/>
            <person name="Jiao Y."/>
            <person name="Hori C."/>
            <person name="Ishida J.K."/>
            <person name="Kasahara H."/>
            <person name="Kiba T."/>
            <person name="Kim M.S."/>
            <person name="Koo N."/>
            <person name="Laohavisit A."/>
            <person name="Lee Y.H."/>
            <person name="Lumba S."/>
            <person name="McCourt P."/>
            <person name="Mortimer J.C."/>
            <person name="Mutuku J.M."/>
            <person name="Nomura T."/>
            <person name="Sasaki-Sekimoto Y."/>
            <person name="Seto Y."/>
            <person name="Wang Y."/>
            <person name="Wakatake T."/>
            <person name="Sakakibara H."/>
            <person name="Demura T."/>
            <person name="Yamaguchi S."/>
            <person name="Yoneyama K."/>
            <person name="Manabe R.I."/>
            <person name="Nelson D.C."/>
            <person name="Schulman A.H."/>
            <person name="Timko M.P."/>
            <person name="dePamphilis C.W."/>
            <person name="Choi D."/>
            <person name="Shirasu K."/>
        </authorList>
    </citation>
    <scope>NUCLEOTIDE SEQUENCE [LARGE SCALE GENOMIC DNA]</scope>
    <source>
        <strain evidence="2">cv. UVA1</strain>
    </source>
</reference>
<evidence type="ECO:0000313" key="1">
    <source>
        <dbReference type="EMBL" id="GER30005.1"/>
    </source>
</evidence>
<sequence>MLLAGNRLLPVYQKKVSQPLDKAASGQVLFGLLQSRRSSILTRRQLVALRRCEWLASSLVAFESPACAGLLAVGLMLLVFAWNLEPLIAGGAWHVEGTWNILGL</sequence>
<keyword evidence="1" id="KW-0808">Transferase</keyword>
<dbReference type="GO" id="GO:0016853">
    <property type="term" value="F:isomerase activity"/>
    <property type="evidence" value="ECO:0007669"/>
    <property type="project" value="UniProtKB-KW"/>
</dbReference>